<evidence type="ECO:0000256" key="1">
    <source>
        <dbReference type="RuleBase" id="RU004003"/>
    </source>
</evidence>
<dbReference type="InterPro" id="IPR050810">
    <property type="entry name" value="Bact_Secretion_Sys_Channel"/>
</dbReference>
<feature type="domain" description="Type II/III secretion system secretin-like" evidence="2">
    <location>
        <begin position="236"/>
        <end position="389"/>
    </location>
</feature>
<comment type="similarity">
    <text evidence="1">Belongs to the bacterial secretin family.</text>
</comment>
<dbReference type="GO" id="GO:0009306">
    <property type="term" value="P:protein secretion"/>
    <property type="evidence" value="ECO:0007669"/>
    <property type="project" value="InterPro"/>
</dbReference>
<sequence>MAGHASAHTLYLKPGKSTTITTKQDIDTIFLSDPAVASYQVISDRSFIVTGKSNGNATLNVLAKNDKLLVDDTIFVNGAYNDLIHTNNQIKMQFPNTDLRLVHVGQTYVLEGKAKSDSEVEAITRLAGEAMGMPVQVHTTTVGDIQNLQFLNHYDYPNIINDAKVEQTTQINVKLTVVEVDKSLTQSLGINWSQAGTNLLKGFNGFHVSNTAFDATGTSTIGFISAEGLSGFIHAIDNENEGKVLAEPNISMLNGGTAKINLGGEIAIPTRGTDNTPNVSYKNYGIRLTVGARIQPNHRIRIALDQEVSDIVPGGGDYPLISTKSTDSVFEVANGESFIIGGLYQSRKSQGVDKVPFLGDLPIIGSFFRQATHKQEDKELIVVATVNLVHPVATDKVVYPAFEDKNIMELFFNTNALNSAMERKQASDFLQQGGYIQ</sequence>
<dbReference type="EMBL" id="LR134510">
    <property type="protein sequence ID" value="VEJ09907.1"/>
    <property type="molecule type" value="Genomic_DNA"/>
</dbReference>
<proteinExistence type="inferred from homology"/>
<reference evidence="4 5" key="1">
    <citation type="submission" date="2018-12" db="EMBL/GenBank/DDBJ databases">
        <authorList>
            <consortium name="Pathogen Informatics"/>
        </authorList>
    </citation>
    <scope>NUCLEOTIDE SEQUENCE [LARGE SCALE GENOMIC DNA]</scope>
    <source>
        <strain evidence="4 5">NCTC12871</strain>
    </source>
</reference>
<evidence type="ECO:0000313" key="4">
    <source>
        <dbReference type="EMBL" id="VEJ09907.1"/>
    </source>
</evidence>
<dbReference type="Pfam" id="PF00263">
    <property type="entry name" value="Secretin"/>
    <property type="match status" value="1"/>
</dbReference>
<evidence type="ECO:0000259" key="2">
    <source>
        <dbReference type="Pfam" id="PF00263"/>
    </source>
</evidence>
<keyword evidence="5" id="KW-1185">Reference proteome</keyword>
<dbReference type="GO" id="GO:0015627">
    <property type="term" value="C:type II protein secretion system complex"/>
    <property type="evidence" value="ECO:0007669"/>
    <property type="project" value="TreeGrafter"/>
</dbReference>
<organism evidence="4 5">
    <name type="scientific">Actinobacillus delphinicola</name>
    <dbReference type="NCBI Taxonomy" id="51161"/>
    <lineage>
        <taxon>Bacteria</taxon>
        <taxon>Pseudomonadati</taxon>
        <taxon>Pseudomonadota</taxon>
        <taxon>Gammaproteobacteria</taxon>
        <taxon>Pasteurellales</taxon>
        <taxon>Pasteurellaceae</taxon>
        <taxon>Actinobacillus</taxon>
    </lineage>
</organism>
<dbReference type="PRINTS" id="PR00811">
    <property type="entry name" value="BCTERIALGSPD"/>
</dbReference>
<evidence type="ECO:0000313" key="5">
    <source>
        <dbReference type="Proteomes" id="UP000279799"/>
    </source>
</evidence>
<gene>
    <name evidence="4" type="primary">pulD_2</name>
    <name evidence="4" type="ORF">NCTC12871_01396</name>
</gene>
<dbReference type="AlphaFoldDB" id="A0A448TVE9"/>
<name>A0A448TVE9_9PAST</name>
<dbReference type="InterPro" id="IPR032789">
    <property type="entry name" value="T2SS-T3SS_pil_N"/>
</dbReference>
<accession>A0A448TVE9</accession>
<dbReference type="KEGG" id="adp:NCTC12871_01396"/>
<dbReference type="Proteomes" id="UP000279799">
    <property type="component" value="Chromosome"/>
</dbReference>
<dbReference type="InterPro" id="IPR004846">
    <property type="entry name" value="T2SS/T3SS_dom"/>
</dbReference>
<dbReference type="InterPro" id="IPR001775">
    <property type="entry name" value="GspD/PilQ"/>
</dbReference>
<feature type="domain" description="Pilus formation protein N-terminal" evidence="3">
    <location>
        <begin position="7"/>
        <end position="76"/>
    </location>
</feature>
<dbReference type="Pfam" id="PF13629">
    <property type="entry name" value="T2SS-T3SS_pil_N"/>
    <property type="match status" value="1"/>
</dbReference>
<dbReference type="PANTHER" id="PTHR30332">
    <property type="entry name" value="PROBABLE GENERAL SECRETION PATHWAY PROTEIN D"/>
    <property type="match status" value="1"/>
</dbReference>
<dbReference type="PANTHER" id="PTHR30332:SF17">
    <property type="entry name" value="TYPE IV PILIATION SYSTEM PROTEIN DR_0774-RELATED"/>
    <property type="match status" value="1"/>
</dbReference>
<protein>
    <submittedName>
        <fullName evidence="4">Rough colony protein A</fullName>
    </submittedName>
</protein>
<evidence type="ECO:0000259" key="3">
    <source>
        <dbReference type="Pfam" id="PF13629"/>
    </source>
</evidence>